<dbReference type="OrthoDB" id="10252633at2759"/>
<dbReference type="SUPFAM" id="SSF56053">
    <property type="entry name" value="Ribosomal protein L6"/>
    <property type="match status" value="2"/>
</dbReference>
<dbReference type="FunFam" id="3.90.930.12:FF:000003">
    <property type="entry name" value="60S ribosomal protein L9"/>
    <property type="match status" value="1"/>
</dbReference>
<evidence type="ECO:0000259" key="4">
    <source>
        <dbReference type="Pfam" id="PF00347"/>
    </source>
</evidence>
<evidence type="ECO:0000256" key="3">
    <source>
        <dbReference type="ARBA" id="ARBA00023274"/>
    </source>
</evidence>
<sequence>MKNIYKEDTVDIPKDVTVSLKSRQVVVKGPRGVLTRDFRNVSVEITHLGKQKLKIVVWHGGRKHLACIRTVCTHINNMIIGVTKGFEYKMRMVYAHFPINVVINDSSDAVELRNFLGEKYVRNVKLLEGVTITQSTNVKDELVLVGNSIENVSQSAASITQAALVRNKDIRKFLDGVYVSEKGNVVKE</sequence>
<feature type="domain" description="Large ribosomal subunit protein uL6 alpha-beta" evidence="4">
    <location>
        <begin position="12"/>
        <end position="85"/>
    </location>
</feature>
<dbReference type="FunFam" id="3.90.930.12:FF:000004">
    <property type="entry name" value="60S ribosomal protein L9"/>
    <property type="match status" value="1"/>
</dbReference>
<keyword evidence="2 5" id="KW-0689">Ribosomal protein</keyword>
<dbReference type="EMBL" id="LSSK01001394">
    <property type="protein sequence ID" value="OMH79840.1"/>
    <property type="molecule type" value="Genomic_DNA"/>
</dbReference>
<comment type="caution">
    <text evidence="5">The sequence shown here is derived from an EMBL/GenBank/DDBJ whole genome shotgun (WGS) entry which is preliminary data.</text>
</comment>
<protein>
    <submittedName>
        <fullName evidence="5">60S ribosomal protein L9-A</fullName>
    </submittedName>
</protein>
<evidence type="ECO:0000256" key="2">
    <source>
        <dbReference type="ARBA" id="ARBA00022980"/>
    </source>
</evidence>
<keyword evidence="6" id="KW-1185">Reference proteome</keyword>
<dbReference type="PROSITE" id="PS00700">
    <property type="entry name" value="RIBOSOMAL_L6_2"/>
    <property type="match status" value="1"/>
</dbReference>
<dbReference type="GO" id="GO:0022625">
    <property type="term" value="C:cytosolic large ribosomal subunit"/>
    <property type="evidence" value="ECO:0007669"/>
    <property type="project" value="TreeGrafter"/>
</dbReference>
<dbReference type="GO" id="GO:0019843">
    <property type="term" value="F:rRNA binding"/>
    <property type="evidence" value="ECO:0007669"/>
    <property type="project" value="InterPro"/>
</dbReference>
<dbReference type="Pfam" id="PF00347">
    <property type="entry name" value="Ribosomal_L6"/>
    <property type="match status" value="2"/>
</dbReference>
<dbReference type="InterPro" id="IPR036789">
    <property type="entry name" value="Ribosomal_uL6-like_a/b-dom_sf"/>
</dbReference>
<dbReference type="InterPro" id="IPR002359">
    <property type="entry name" value="Ribosomal_uL6_CS2"/>
</dbReference>
<dbReference type="Proteomes" id="UP000188320">
    <property type="component" value="Unassembled WGS sequence"/>
</dbReference>
<evidence type="ECO:0000313" key="5">
    <source>
        <dbReference type="EMBL" id="OMH79840.1"/>
    </source>
</evidence>
<proteinExistence type="inferred from homology"/>
<dbReference type="GO" id="GO:0003735">
    <property type="term" value="F:structural constituent of ribosome"/>
    <property type="evidence" value="ECO:0007669"/>
    <property type="project" value="InterPro"/>
</dbReference>
<dbReference type="PANTHER" id="PTHR11655">
    <property type="entry name" value="60S/50S RIBOSOMAL PROTEIN L6/L9"/>
    <property type="match status" value="1"/>
</dbReference>
<dbReference type="PIRSF" id="PIRSF002162">
    <property type="entry name" value="Ribosomal_L6"/>
    <property type="match status" value="1"/>
</dbReference>
<organism evidence="5 6">
    <name type="scientific">Zancudomyces culisetae</name>
    <name type="common">Gut fungus</name>
    <name type="synonym">Smittium culisetae</name>
    <dbReference type="NCBI Taxonomy" id="1213189"/>
    <lineage>
        <taxon>Eukaryota</taxon>
        <taxon>Fungi</taxon>
        <taxon>Fungi incertae sedis</taxon>
        <taxon>Zoopagomycota</taxon>
        <taxon>Kickxellomycotina</taxon>
        <taxon>Harpellomycetes</taxon>
        <taxon>Harpellales</taxon>
        <taxon>Legeriomycetaceae</taxon>
        <taxon>Zancudomyces</taxon>
    </lineage>
</organism>
<keyword evidence="3" id="KW-0687">Ribonucleoprotein</keyword>
<dbReference type="AlphaFoldDB" id="A0A1R1PFQ9"/>
<name>A0A1R1PFQ9_ZANCU</name>
<reference evidence="6" key="1">
    <citation type="submission" date="2017-01" db="EMBL/GenBank/DDBJ databases">
        <authorList>
            <person name="Wang Y."/>
            <person name="White M."/>
            <person name="Kvist S."/>
            <person name="Moncalvo J.-M."/>
        </authorList>
    </citation>
    <scope>NUCLEOTIDE SEQUENCE [LARGE SCALE GENOMIC DNA]</scope>
    <source>
        <strain evidence="6">COL-18-3</strain>
    </source>
</reference>
<evidence type="ECO:0000256" key="1">
    <source>
        <dbReference type="ARBA" id="ARBA00009356"/>
    </source>
</evidence>
<dbReference type="Gene3D" id="3.90.930.12">
    <property type="entry name" value="Ribosomal protein L6, alpha-beta domain"/>
    <property type="match status" value="2"/>
</dbReference>
<comment type="similarity">
    <text evidence="1">Belongs to the universal ribosomal protein uL6 family.</text>
</comment>
<gene>
    <name evidence="5" type="ORF">AX774_g6741</name>
</gene>
<dbReference type="InterPro" id="IPR000702">
    <property type="entry name" value="Ribosomal_uL6-like"/>
</dbReference>
<evidence type="ECO:0000313" key="6">
    <source>
        <dbReference type="Proteomes" id="UP000188320"/>
    </source>
</evidence>
<dbReference type="GO" id="GO:0002181">
    <property type="term" value="P:cytoplasmic translation"/>
    <property type="evidence" value="ECO:0007669"/>
    <property type="project" value="TreeGrafter"/>
</dbReference>
<accession>A0A1R1PFQ9</accession>
<dbReference type="PANTHER" id="PTHR11655:SF16">
    <property type="entry name" value="60S RIBOSOMAL PROTEIN L9"/>
    <property type="match status" value="1"/>
</dbReference>
<dbReference type="InterPro" id="IPR020040">
    <property type="entry name" value="Ribosomal_uL6_a/b-dom"/>
</dbReference>
<feature type="domain" description="Large ribosomal subunit protein uL6 alpha-beta" evidence="4">
    <location>
        <begin position="97"/>
        <end position="176"/>
    </location>
</feature>